<evidence type="ECO:0000313" key="3">
    <source>
        <dbReference type="EMBL" id="GAA4551624.1"/>
    </source>
</evidence>
<gene>
    <name evidence="3" type="ORF">GCM10023175_43810</name>
</gene>
<reference evidence="4" key="1">
    <citation type="journal article" date="2019" name="Int. J. Syst. Evol. Microbiol.">
        <title>The Global Catalogue of Microorganisms (GCM) 10K type strain sequencing project: providing services to taxonomists for standard genome sequencing and annotation.</title>
        <authorList>
            <consortium name="The Broad Institute Genomics Platform"/>
            <consortium name="The Broad Institute Genome Sequencing Center for Infectious Disease"/>
            <person name="Wu L."/>
            <person name="Ma J."/>
        </authorList>
    </citation>
    <scope>NUCLEOTIDE SEQUENCE [LARGE SCALE GENOMIC DNA]</scope>
    <source>
        <strain evidence="4">JCM 17906</strain>
    </source>
</reference>
<dbReference type="PANTHER" id="PTHR30627">
    <property type="entry name" value="PEPTIDOGLYCAN D,D-TRANSPEPTIDASE"/>
    <property type="match status" value="1"/>
</dbReference>
<protein>
    <submittedName>
        <fullName evidence="3">Penicillin-binding transpeptidase domain-containing protein</fullName>
    </submittedName>
</protein>
<accession>A0ABP8RXR3</accession>
<dbReference type="InterPro" id="IPR012338">
    <property type="entry name" value="Beta-lactam/transpept-like"/>
</dbReference>
<dbReference type="SUPFAM" id="SSF56519">
    <property type="entry name" value="Penicillin binding protein dimerisation domain"/>
    <property type="match status" value="1"/>
</dbReference>
<dbReference type="Proteomes" id="UP001501598">
    <property type="component" value="Unassembled WGS sequence"/>
</dbReference>
<dbReference type="InterPro" id="IPR036138">
    <property type="entry name" value="PBP_dimer_sf"/>
</dbReference>
<organism evidence="3 4">
    <name type="scientific">Pseudonocardia xishanensis</name>
    <dbReference type="NCBI Taxonomy" id="630995"/>
    <lineage>
        <taxon>Bacteria</taxon>
        <taxon>Bacillati</taxon>
        <taxon>Actinomycetota</taxon>
        <taxon>Actinomycetes</taxon>
        <taxon>Pseudonocardiales</taxon>
        <taxon>Pseudonocardiaceae</taxon>
        <taxon>Pseudonocardia</taxon>
    </lineage>
</organism>
<dbReference type="Pfam" id="PF05223">
    <property type="entry name" value="MecA_N"/>
    <property type="match status" value="1"/>
</dbReference>
<name>A0ABP8RXR3_9PSEU</name>
<comment type="caution">
    <text evidence="3">The sequence shown here is derived from an EMBL/GenBank/DDBJ whole genome shotgun (WGS) entry which is preliminary data.</text>
</comment>
<dbReference type="SUPFAM" id="SSF56601">
    <property type="entry name" value="beta-lactamase/transpeptidase-like"/>
    <property type="match status" value="1"/>
</dbReference>
<keyword evidence="4" id="KW-1185">Reference proteome</keyword>
<dbReference type="InterPro" id="IPR001460">
    <property type="entry name" value="PCN-bd_Tpept"/>
</dbReference>
<dbReference type="Gene3D" id="3.40.710.10">
    <property type="entry name" value="DD-peptidase/beta-lactamase superfamily"/>
    <property type="match status" value="1"/>
</dbReference>
<dbReference type="Pfam" id="PF00905">
    <property type="entry name" value="Transpeptidase"/>
    <property type="match status" value="1"/>
</dbReference>
<proteinExistence type="predicted"/>
<feature type="domain" description="NTF2-like N-terminal transpeptidase" evidence="2">
    <location>
        <begin position="64"/>
        <end position="174"/>
    </location>
</feature>
<dbReference type="InterPro" id="IPR050515">
    <property type="entry name" value="Beta-lactam/transpept"/>
</dbReference>
<evidence type="ECO:0000313" key="4">
    <source>
        <dbReference type="Proteomes" id="UP001501598"/>
    </source>
</evidence>
<evidence type="ECO:0000259" key="2">
    <source>
        <dbReference type="Pfam" id="PF05223"/>
    </source>
</evidence>
<dbReference type="EMBL" id="BAABGT010000069">
    <property type="protein sequence ID" value="GAA4551624.1"/>
    <property type="molecule type" value="Genomic_DNA"/>
</dbReference>
<evidence type="ECO:0000259" key="1">
    <source>
        <dbReference type="Pfam" id="PF00905"/>
    </source>
</evidence>
<dbReference type="InterPro" id="IPR007887">
    <property type="entry name" value="MecA_N"/>
</dbReference>
<feature type="domain" description="Penicillin-binding protein transpeptidase" evidence="1">
    <location>
        <begin position="361"/>
        <end position="620"/>
    </location>
</feature>
<dbReference type="PANTHER" id="PTHR30627:SF24">
    <property type="entry name" value="PENICILLIN-BINDING PROTEIN 4B"/>
    <property type="match status" value="1"/>
</dbReference>
<sequence>MRSCDQGCAFVPRGVLGAPIPGVRGAARHTRAVPRPAPRIPALLAALATVLATAGCGLFGDSGPEDTVTAYLAALAAGDDAGAAARTDTPDQARETLAGVRTALRPTAVTGEVAQVRTAGERSAASVNLTWDLGEDRRWTYLVPLDLRPDDAADTGWVIDWSSASVHPDLQAGQSLALRTTSPDPAPVTDRAGSPLLAATPVVTILLDRRAAGDLGAVAAALARSLGPIDPEITAQSVAAGATATPEGQAYTVAVLREGDYNTIRSAVYDLPGVRFTTSTRLLGPDAGFASQVLPAVRTHVAAQVNGRNGWEVDAVDALGNPQKTLTEVPVTPGTTVQISLDRQIQAAAEDAVNALPNQVAIVAVQPSTGDILAAAQNDAADAAGAISFTGRYPPGSTFKIVTANAALQDLGVTAATPEPCPGTTVIGGRMVPNENEFALGTVPLAQTFARSCNTTFATLATQLGADALPAAGLQLGFGADYAVPGLTTVTGDVPPADDPVQRAEDGFGQGQVVATPFGMALVAASVAHGGPVVPQLIRGQRTETTTAATAPDPAALEQLRPMMRQVVTDGTATALRGSGEVFGKTGTAEFSQGGRNRAHGWFVGYRGDVAFAVLAVDAGSSSPAVGIAQRFLAGF</sequence>